<feature type="transmembrane region" description="Helical" evidence="6">
    <location>
        <begin position="369"/>
        <end position="390"/>
    </location>
</feature>
<keyword evidence="4 6" id="KW-1133">Transmembrane helix</keyword>
<dbReference type="PROSITE" id="PS50850">
    <property type="entry name" value="MFS"/>
    <property type="match status" value="1"/>
</dbReference>
<dbReference type="EMBL" id="JACHVP010000001">
    <property type="protein sequence ID" value="MBB2967018.1"/>
    <property type="molecule type" value="Genomic_DNA"/>
</dbReference>
<dbReference type="GO" id="GO:0005886">
    <property type="term" value="C:plasma membrane"/>
    <property type="evidence" value="ECO:0007669"/>
    <property type="project" value="UniProtKB-SubCell"/>
</dbReference>
<keyword evidence="3 6" id="KW-0812">Transmembrane</keyword>
<evidence type="ECO:0000256" key="1">
    <source>
        <dbReference type="ARBA" id="ARBA00004429"/>
    </source>
</evidence>
<feature type="transmembrane region" description="Helical" evidence="6">
    <location>
        <begin position="305"/>
        <end position="323"/>
    </location>
</feature>
<feature type="transmembrane region" description="Helical" evidence="6">
    <location>
        <begin position="143"/>
        <end position="162"/>
    </location>
</feature>
<dbReference type="PANTHER" id="PTHR23501:SF191">
    <property type="entry name" value="VACUOLAR BASIC AMINO ACID TRANSPORTER 4"/>
    <property type="match status" value="1"/>
</dbReference>
<feature type="transmembrane region" description="Helical" evidence="6">
    <location>
        <begin position="276"/>
        <end position="293"/>
    </location>
</feature>
<dbReference type="InterPro" id="IPR036259">
    <property type="entry name" value="MFS_trans_sf"/>
</dbReference>
<dbReference type="GO" id="GO:0022857">
    <property type="term" value="F:transmembrane transporter activity"/>
    <property type="evidence" value="ECO:0007669"/>
    <property type="project" value="InterPro"/>
</dbReference>
<feature type="transmembrane region" description="Helical" evidence="6">
    <location>
        <begin position="20"/>
        <end position="38"/>
    </location>
</feature>
<keyword evidence="9" id="KW-1185">Reference proteome</keyword>
<evidence type="ECO:0000256" key="3">
    <source>
        <dbReference type="ARBA" id="ARBA00022692"/>
    </source>
</evidence>
<evidence type="ECO:0000256" key="2">
    <source>
        <dbReference type="ARBA" id="ARBA00022448"/>
    </source>
</evidence>
<evidence type="ECO:0000256" key="6">
    <source>
        <dbReference type="SAM" id="Phobius"/>
    </source>
</evidence>
<feature type="transmembrane region" description="Helical" evidence="6">
    <location>
        <begin position="204"/>
        <end position="224"/>
    </location>
</feature>
<protein>
    <submittedName>
        <fullName evidence="8">Putative MFS family arabinose efflux permease</fullName>
    </submittedName>
</protein>
<evidence type="ECO:0000313" key="8">
    <source>
        <dbReference type="EMBL" id="MBB2967018.1"/>
    </source>
</evidence>
<comment type="caution">
    <text evidence="8">The sequence shown here is derived from an EMBL/GenBank/DDBJ whole genome shotgun (WGS) entry which is preliminary data.</text>
</comment>
<dbReference type="Proteomes" id="UP000538196">
    <property type="component" value="Unassembled WGS sequence"/>
</dbReference>
<comment type="subcellular location">
    <subcellularLocation>
        <location evidence="1">Cell inner membrane</location>
        <topology evidence="1">Multi-pass membrane protein</topology>
    </subcellularLocation>
</comment>
<evidence type="ECO:0000256" key="4">
    <source>
        <dbReference type="ARBA" id="ARBA00022989"/>
    </source>
</evidence>
<feature type="transmembrane region" description="Helical" evidence="6">
    <location>
        <begin position="174"/>
        <end position="198"/>
    </location>
</feature>
<dbReference type="PANTHER" id="PTHR23501">
    <property type="entry name" value="MAJOR FACILITATOR SUPERFAMILY"/>
    <property type="match status" value="1"/>
</dbReference>
<evidence type="ECO:0000259" key="7">
    <source>
        <dbReference type="PROSITE" id="PS50850"/>
    </source>
</evidence>
<organism evidence="8 9">
    <name type="scientific">Leifsonia aquatica</name>
    <name type="common">Corynebacterium aquaticum</name>
    <dbReference type="NCBI Taxonomy" id="144185"/>
    <lineage>
        <taxon>Bacteria</taxon>
        <taxon>Bacillati</taxon>
        <taxon>Actinomycetota</taxon>
        <taxon>Actinomycetes</taxon>
        <taxon>Micrococcales</taxon>
        <taxon>Microbacteriaceae</taxon>
        <taxon>Leifsonia</taxon>
    </lineage>
</organism>
<proteinExistence type="predicted"/>
<name>A0A7W4UVJ8_LEIAQ</name>
<gene>
    <name evidence="8" type="ORF">FHX33_001750</name>
</gene>
<keyword evidence="2" id="KW-0813">Transport</keyword>
<sequence>MLATGLLAIGLDFHLGPGKTASLISVLYLCSAIMQPTMGKLSTVFGPRRVFVSGIVILLIAGVVGAAAPNFGFLLVSRALIGIGSSAAYPTAMAMVRRRADEHKVGVPSRVLGNFSIAAQITAVVGLPLGGILAGAFGWRALFLVNVPLALIVLTFTLLGVEKDAPRERGGVRSLLVSVDLPGIGLFAATIVSLLLFLSSLSAPIWWLLPIVVVCAAALILWERRATRPLIDVRMLGSNGPLQRTYLRQTLSALVSYSTLYGVSQWMEQSAGYTPTQVGLILLPLSGISIVLARIVSNRGWVRSPLLLGALAIAAAATLLLLMDAHTSVWLLLLMAALLGVANGLTGFANQASLYVQAPAGEIAVASGLYRTFAYIGAIFSSSLIGITFGEAATDAGLHTLAWVMAGIGIALLVITGVDRRIPRETAAERA</sequence>
<dbReference type="SUPFAM" id="SSF103473">
    <property type="entry name" value="MFS general substrate transporter"/>
    <property type="match status" value="1"/>
</dbReference>
<feature type="domain" description="Major facilitator superfamily (MFS) profile" evidence="7">
    <location>
        <begin position="1"/>
        <end position="421"/>
    </location>
</feature>
<evidence type="ECO:0000256" key="5">
    <source>
        <dbReference type="ARBA" id="ARBA00023136"/>
    </source>
</evidence>
<feature type="transmembrane region" description="Helical" evidence="6">
    <location>
        <begin position="329"/>
        <end position="348"/>
    </location>
</feature>
<feature type="transmembrane region" description="Helical" evidence="6">
    <location>
        <begin position="117"/>
        <end position="137"/>
    </location>
</feature>
<feature type="transmembrane region" description="Helical" evidence="6">
    <location>
        <begin position="75"/>
        <end position="96"/>
    </location>
</feature>
<dbReference type="InterPro" id="IPR020846">
    <property type="entry name" value="MFS_dom"/>
</dbReference>
<feature type="transmembrane region" description="Helical" evidence="6">
    <location>
        <begin position="396"/>
        <end position="415"/>
    </location>
</feature>
<accession>A0A7W4UVJ8</accession>
<dbReference type="AlphaFoldDB" id="A0A7W4UVJ8"/>
<dbReference type="Pfam" id="PF07690">
    <property type="entry name" value="MFS_1"/>
    <property type="match status" value="1"/>
</dbReference>
<keyword evidence="5 6" id="KW-0472">Membrane</keyword>
<feature type="transmembrane region" description="Helical" evidence="6">
    <location>
        <begin position="50"/>
        <end position="69"/>
    </location>
</feature>
<dbReference type="Gene3D" id="1.20.1250.20">
    <property type="entry name" value="MFS general substrate transporter like domains"/>
    <property type="match status" value="1"/>
</dbReference>
<reference evidence="8 9" key="1">
    <citation type="submission" date="2020-08" db="EMBL/GenBank/DDBJ databases">
        <title>Sequencing the genomes of 1000 actinobacteria strains.</title>
        <authorList>
            <person name="Klenk H.-P."/>
        </authorList>
    </citation>
    <scope>NUCLEOTIDE SEQUENCE [LARGE SCALE GENOMIC DNA]</scope>
    <source>
        <strain evidence="8 9">DSM 20146</strain>
    </source>
</reference>
<evidence type="ECO:0000313" key="9">
    <source>
        <dbReference type="Proteomes" id="UP000538196"/>
    </source>
</evidence>
<dbReference type="Gene3D" id="1.20.1720.10">
    <property type="entry name" value="Multidrug resistance protein D"/>
    <property type="match status" value="1"/>
</dbReference>
<dbReference type="InterPro" id="IPR011701">
    <property type="entry name" value="MFS"/>
</dbReference>